<comment type="caution">
    <text evidence="1">The sequence shown here is derived from an EMBL/GenBank/DDBJ whole genome shotgun (WGS) entry which is preliminary data.</text>
</comment>
<gene>
    <name evidence="1" type="ORF">ACFQGB_11750</name>
</gene>
<dbReference type="RefSeq" id="WP_336350495.1">
    <property type="nucleotide sequence ID" value="NZ_JAZAQL010000002.1"/>
</dbReference>
<dbReference type="EMBL" id="JBHSXN010000002">
    <property type="protein sequence ID" value="MFC6953537.1"/>
    <property type="molecule type" value="Genomic_DNA"/>
</dbReference>
<dbReference type="AlphaFoldDB" id="A0ABD5VK26"/>
<accession>A0ABD5VK26</accession>
<organism evidence="1 2">
    <name type="scientific">Halorubellus litoreus</name>
    <dbReference type="NCBI Taxonomy" id="755308"/>
    <lineage>
        <taxon>Archaea</taxon>
        <taxon>Methanobacteriati</taxon>
        <taxon>Methanobacteriota</taxon>
        <taxon>Stenosarchaea group</taxon>
        <taxon>Halobacteria</taxon>
        <taxon>Halobacteriales</taxon>
        <taxon>Halorubellaceae</taxon>
        <taxon>Halorubellus</taxon>
    </lineage>
</organism>
<dbReference type="Proteomes" id="UP001596395">
    <property type="component" value="Unassembled WGS sequence"/>
</dbReference>
<proteinExistence type="predicted"/>
<keyword evidence="2" id="KW-1185">Reference proteome</keyword>
<protein>
    <submittedName>
        <fullName evidence="1">Uncharacterized protein</fullName>
    </submittedName>
</protein>
<evidence type="ECO:0000313" key="2">
    <source>
        <dbReference type="Proteomes" id="UP001596395"/>
    </source>
</evidence>
<reference evidence="1 2" key="1">
    <citation type="journal article" date="2019" name="Int. J. Syst. Evol. Microbiol.">
        <title>The Global Catalogue of Microorganisms (GCM) 10K type strain sequencing project: providing services to taxonomists for standard genome sequencing and annotation.</title>
        <authorList>
            <consortium name="The Broad Institute Genomics Platform"/>
            <consortium name="The Broad Institute Genome Sequencing Center for Infectious Disease"/>
            <person name="Wu L."/>
            <person name="Ma J."/>
        </authorList>
    </citation>
    <scope>NUCLEOTIDE SEQUENCE [LARGE SCALE GENOMIC DNA]</scope>
    <source>
        <strain evidence="1 2">GX26</strain>
    </source>
</reference>
<evidence type="ECO:0000313" key="1">
    <source>
        <dbReference type="EMBL" id="MFC6953537.1"/>
    </source>
</evidence>
<name>A0ABD5VK26_9EURY</name>
<sequence length="90" mass="10188">MNVSKGSDRVVFQAHTEAEQRFLRGVRKALAGETDGLAWWTLDTPEYPALDDDRDVGALGEKALVVSWGRLEETEPNREFFPYIEVYGDV</sequence>